<reference evidence="8 9" key="1">
    <citation type="submission" date="2015-09" db="EMBL/GenBank/DDBJ databases">
        <title>Sorangium comparison.</title>
        <authorList>
            <person name="Zaburannyi N."/>
            <person name="Bunk B."/>
            <person name="Overmann J."/>
            <person name="Mueller R."/>
        </authorList>
    </citation>
    <scope>NUCLEOTIDE SEQUENCE [LARGE SCALE GENOMIC DNA]</scope>
    <source>
        <strain evidence="8 9">So ceGT47</strain>
    </source>
</reference>
<dbReference type="InterPro" id="IPR027417">
    <property type="entry name" value="P-loop_NTPase"/>
</dbReference>
<dbReference type="PRINTS" id="PR01590">
    <property type="entry name" value="HTHFIS"/>
</dbReference>
<dbReference type="Pfam" id="PF00158">
    <property type="entry name" value="Sigma54_activat"/>
    <property type="match status" value="1"/>
</dbReference>
<dbReference type="PROSITE" id="PS50045">
    <property type="entry name" value="SIGMA54_INTERACT_4"/>
    <property type="match status" value="1"/>
</dbReference>
<evidence type="ECO:0000256" key="2">
    <source>
        <dbReference type="ARBA" id="ARBA00022840"/>
    </source>
</evidence>
<dbReference type="Pfam" id="PF13424">
    <property type="entry name" value="TPR_12"/>
    <property type="match status" value="1"/>
</dbReference>
<dbReference type="Gene3D" id="1.10.8.60">
    <property type="match status" value="1"/>
</dbReference>
<dbReference type="FunFam" id="3.40.50.300:FF:000006">
    <property type="entry name" value="DNA-binding transcriptional regulator NtrC"/>
    <property type="match status" value="1"/>
</dbReference>
<dbReference type="SMART" id="SM00028">
    <property type="entry name" value="TPR"/>
    <property type="match status" value="5"/>
</dbReference>
<dbReference type="RefSeq" id="WP_129346978.1">
    <property type="nucleotide sequence ID" value="NZ_CP012670.1"/>
</dbReference>
<dbReference type="Gene3D" id="3.40.50.300">
    <property type="entry name" value="P-loop containing nucleotide triphosphate hydrolases"/>
    <property type="match status" value="1"/>
</dbReference>
<evidence type="ECO:0000313" key="9">
    <source>
        <dbReference type="Proteomes" id="UP000295781"/>
    </source>
</evidence>
<keyword evidence="3" id="KW-0805">Transcription regulation</keyword>
<dbReference type="SUPFAM" id="SSF52540">
    <property type="entry name" value="P-loop containing nucleoside triphosphate hydrolases"/>
    <property type="match status" value="1"/>
</dbReference>
<feature type="region of interest" description="Disordered" evidence="6">
    <location>
        <begin position="708"/>
        <end position="728"/>
    </location>
</feature>
<dbReference type="OrthoDB" id="5477039at2"/>
<dbReference type="GO" id="GO:0006355">
    <property type="term" value="P:regulation of DNA-templated transcription"/>
    <property type="evidence" value="ECO:0007669"/>
    <property type="project" value="InterPro"/>
</dbReference>
<evidence type="ECO:0000256" key="5">
    <source>
        <dbReference type="ARBA" id="ARBA00023163"/>
    </source>
</evidence>
<dbReference type="GO" id="GO:0005524">
    <property type="term" value="F:ATP binding"/>
    <property type="evidence" value="ECO:0007669"/>
    <property type="project" value="UniProtKB-KW"/>
</dbReference>
<dbReference type="InterPro" id="IPR019734">
    <property type="entry name" value="TPR_rpt"/>
</dbReference>
<dbReference type="PROSITE" id="PS00676">
    <property type="entry name" value="SIGMA54_INTERACT_2"/>
    <property type="match status" value="1"/>
</dbReference>
<dbReference type="AlphaFoldDB" id="A0A4P2PXU4"/>
<dbReference type="EMBL" id="CP012670">
    <property type="protein sequence ID" value="AUX21695.1"/>
    <property type="molecule type" value="Genomic_DNA"/>
</dbReference>
<dbReference type="PANTHER" id="PTHR32071:SF117">
    <property type="entry name" value="PTS-DEPENDENT DIHYDROXYACETONE KINASE OPERON REGULATORY PROTEIN-RELATED"/>
    <property type="match status" value="1"/>
</dbReference>
<dbReference type="InterPro" id="IPR003593">
    <property type="entry name" value="AAA+_ATPase"/>
</dbReference>
<keyword evidence="1" id="KW-0547">Nucleotide-binding</keyword>
<dbReference type="SMART" id="SM00382">
    <property type="entry name" value="AAA"/>
    <property type="match status" value="1"/>
</dbReference>
<dbReference type="Proteomes" id="UP000295781">
    <property type="component" value="Chromosome"/>
</dbReference>
<dbReference type="SUPFAM" id="SSF48452">
    <property type="entry name" value="TPR-like"/>
    <property type="match status" value="2"/>
</dbReference>
<dbReference type="Pfam" id="PF25601">
    <property type="entry name" value="AAA_lid_14"/>
    <property type="match status" value="1"/>
</dbReference>
<dbReference type="Gene3D" id="1.10.10.60">
    <property type="entry name" value="Homeodomain-like"/>
    <property type="match status" value="1"/>
</dbReference>
<evidence type="ECO:0000259" key="7">
    <source>
        <dbReference type="PROSITE" id="PS50045"/>
    </source>
</evidence>
<feature type="domain" description="Sigma-54 factor interaction" evidence="7">
    <location>
        <begin position="811"/>
        <end position="1040"/>
    </location>
</feature>
<evidence type="ECO:0000313" key="8">
    <source>
        <dbReference type="EMBL" id="AUX21695.1"/>
    </source>
</evidence>
<keyword evidence="5" id="KW-0804">Transcription</keyword>
<dbReference type="PROSITE" id="PS00675">
    <property type="entry name" value="SIGMA54_INTERACT_1"/>
    <property type="match status" value="1"/>
</dbReference>
<dbReference type="GO" id="GO:0043565">
    <property type="term" value="F:sequence-specific DNA binding"/>
    <property type="evidence" value="ECO:0007669"/>
    <property type="project" value="InterPro"/>
</dbReference>
<name>A0A4P2PXU4_SORCE</name>
<protein>
    <recommendedName>
        <fullName evidence="7">Sigma-54 factor interaction domain-containing protein</fullName>
    </recommendedName>
</protein>
<dbReference type="PANTHER" id="PTHR32071">
    <property type="entry name" value="TRANSCRIPTIONAL REGULATORY PROTEIN"/>
    <property type="match status" value="1"/>
</dbReference>
<accession>A0A4P2PXU4</accession>
<keyword evidence="4" id="KW-0238">DNA-binding</keyword>
<dbReference type="Pfam" id="PF02954">
    <property type="entry name" value="HTH_8"/>
    <property type="match status" value="1"/>
</dbReference>
<keyword evidence="2" id="KW-0067">ATP-binding</keyword>
<dbReference type="InterPro" id="IPR002078">
    <property type="entry name" value="Sigma_54_int"/>
</dbReference>
<dbReference type="InterPro" id="IPR011990">
    <property type="entry name" value="TPR-like_helical_dom_sf"/>
</dbReference>
<dbReference type="InterPro" id="IPR009057">
    <property type="entry name" value="Homeodomain-like_sf"/>
</dbReference>
<dbReference type="PROSITE" id="PS00688">
    <property type="entry name" value="SIGMA54_INTERACT_3"/>
    <property type="match status" value="1"/>
</dbReference>
<gene>
    <name evidence="8" type="ORF">SOCEGT47_021820</name>
</gene>
<dbReference type="InterPro" id="IPR002197">
    <property type="entry name" value="HTH_Fis"/>
</dbReference>
<proteinExistence type="predicted"/>
<dbReference type="SUPFAM" id="SSF46689">
    <property type="entry name" value="Homeodomain-like"/>
    <property type="match status" value="1"/>
</dbReference>
<dbReference type="Gene3D" id="1.25.40.10">
    <property type="entry name" value="Tetratricopeptide repeat domain"/>
    <property type="match status" value="2"/>
</dbReference>
<dbReference type="InterPro" id="IPR025944">
    <property type="entry name" value="Sigma_54_int_dom_CS"/>
</dbReference>
<evidence type="ECO:0000256" key="4">
    <source>
        <dbReference type="ARBA" id="ARBA00023125"/>
    </source>
</evidence>
<organism evidence="8 9">
    <name type="scientific">Sorangium cellulosum</name>
    <name type="common">Polyangium cellulosum</name>
    <dbReference type="NCBI Taxonomy" id="56"/>
    <lineage>
        <taxon>Bacteria</taxon>
        <taxon>Pseudomonadati</taxon>
        <taxon>Myxococcota</taxon>
        <taxon>Polyangia</taxon>
        <taxon>Polyangiales</taxon>
        <taxon>Polyangiaceae</taxon>
        <taxon>Sorangium</taxon>
    </lineage>
</organism>
<sequence length="1177" mass="125511">MFHVHGRRQVLDAVCSHLARRARGVGRSLISAAHAADRDPWRELALRCGVASANPTAAAQGISAVAQGAILLVSEGEPTAWGGLVLEELSRLIAEGSSAALVVVCSDVAVRPWTRALTIDAVASPEDLHLFWEAAAADAERRVVARLERLDALEGWCAAALSTPSEPRPARPPPSRAASRLLDRLALSQRPWPSAQVDLLLSWGAAQELGAIAGKGALDELSGLGLIDVDDRGWVAARRAAVDPVGVDPEDARAVAEALEELSADPWSASRASELFASLGQADRAEAAAMRAISSVGEPSARADFWQRWARSMRALPGAPSGERQLRAAELALRLGDVEFAIDFSSSALRERESFAALLVHGRATSARGDLTTAAMVLSRALSLAGAPAERSRGAVEMAELCCKTGDLAAAREHAEAGLACAGELATRLLARNVLGKLLLSRQAWSEAERHFAADAWEAARGGELVSELRARLNRAIALLSSGRLDEARSMLEGVLEDGERRGERAATGYALTNLAVIAHLKHEYPEALRLFERSIDIFREIGDKVTLVNLIANLAELRLQLGLIEEAEQALAFARKVCGPVVPGVWISHVAYVAAQIHLECGRTHDAWSELSAAFAHGAGPKLGECHALAARIALEDGDLFQAAQMLEKARAEARSDRHRAEVALLEAMRARAAGEPFGPIAAEALALARQAHARERALEAHVLLHHAPSSGERPPRAPEDDPGAASSHLEAAIALRDRIAASLPPEVARRFLSRRSFAELARLEACARGAVEAEPRGCALCGASACAGCARASVRPLRTPVAAPALERMVGTAPALLSLIHQIEKVGASDATVLIHGESGTGKELVAEAIHEVSARRMGPLVKVNCAALVETLLLSELFGHEKGAFTGAASRRRGRFELAEGGTLFLDEIGDISPRTQVALLRVLQDRTFERVGGVTPLRANVRILCATHRDLRAMVSRGEFREDLYYRLRQVVLEVPALRQRPRDLPVIAASILERIAAERGAPPKRLSSRAVAALSQHTWPGNVRELENALRAAAIFADGEVIDLEDLTTNVEGLRGLDAAGPSSAPATPRTGTSPAPELASMARALAPERPALEGQPAPALADRTPLELAYAHVRGGVSLSDMKRELERECISRALDESRGNITRAAVLLGMKRPRLSQLVKQYGFGGTSED</sequence>
<evidence type="ECO:0000256" key="3">
    <source>
        <dbReference type="ARBA" id="ARBA00023015"/>
    </source>
</evidence>
<evidence type="ECO:0000256" key="6">
    <source>
        <dbReference type="SAM" id="MobiDB-lite"/>
    </source>
</evidence>
<dbReference type="CDD" id="cd00009">
    <property type="entry name" value="AAA"/>
    <property type="match status" value="1"/>
</dbReference>
<evidence type="ECO:0000256" key="1">
    <source>
        <dbReference type="ARBA" id="ARBA00022741"/>
    </source>
</evidence>
<dbReference type="InterPro" id="IPR058031">
    <property type="entry name" value="AAA_lid_NorR"/>
</dbReference>
<dbReference type="InterPro" id="IPR025943">
    <property type="entry name" value="Sigma_54_int_dom_ATP-bd_2"/>
</dbReference>
<dbReference type="InterPro" id="IPR025662">
    <property type="entry name" value="Sigma_54_int_dom_ATP-bd_1"/>
</dbReference>